<proteinExistence type="predicted"/>
<dbReference type="EMBL" id="JATN01000311">
    <property type="protein sequence ID" value="EUC65712.1"/>
    <property type="molecule type" value="Genomic_DNA"/>
</dbReference>
<dbReference type="SMART" id="SM00823">
    <property type="entry name" value="PKS_PP"/>
    <property type="match status" value="1"/>
</dbReference>
<name>X8JPM9_9AGAM</name>
<evidence type="ECO:0000259" key="3">
    <source>
        <dbReference type="SMART" id="SM00823"/>
    </source>
</evidence>
<dbReference type="InterPro" id="IPR036736">
    <property type="entry name" value="ACP-like_sf"/>
</dbReference>
<dbReference type="InterPro" id="IPR020806">
    <property type="entry name" value="PKS_PP-bd"/>
</dbReference>
<dbReference type="PANTHER" id="PTHR43439:SF2">
    <property type="entry name" value="ENZYME, PUTATIVE (JCVI)-RELATED"/>
    <property type="match status" value="1"/>
</dbReference>
<dbReference type="GO" id="GO:0031177">
    <property type="term" value="F:phosphopantetheine binding"/>
    <property type="evidence" value="ECO:0007669"/>
    <property type="project" value="InterPro"/>
</dbReference>
<keyword evidence="1" id="KW-0596">Phosphopantetheine</keyword>
<dbReference type="Gene3D" id="1.10.1200.10">
    <property type="entry name" value="ACP-like"/>
    <property type="match status" value="1"/>
</dbReference>
<evidence type="ECO:0000313" key="5">
    <source>
        <dbReference type="Proteomes" id="UP000030108"/>
    </source>
</evidence>
<keyword evidence="2" id="KW-0597">Phosphoprotein</keyword>
<dbReference type="SUPFAM" id="SSF47336">
    <property type="entry name" value="ACP-like"/>
    <property type="match status" value="1"/>
</dbReference>
<feature type="domain" description="Polyketide synthase-like phosphopantetheine-binding" evidence="3">
    <location>
        <begin position="132"/>
        <end position="211"/>
    </location>
</feature>
<evidence type="ECO:0000313" key="4">
    <source>
        <dbReference type="EMBL" id="EUC65712.1"/>
    </source>
</evidence>
<sequence length="645" mass="71236">MGGFRFYLDCAIMFGQARNQTGVLIELKEISGPLSEIEKNRRELLGVLRPYIQRANQTSATHSRLDERAVVFVDRSRPLPRTPKGTIPRSAVLKLYASDIEDMYEALEQEVDADPLTEVQPSEAWTRPEIISGWIARRIKDILGWDIDTTVDLFQQGMDSLTATMLLRDLKAALHASEDPKLQTYARTLNLTVVFDNPTAQQLAPILVRCLASPNVPNNQATIVLENIRAMIEKYDSNWPQFRASYPMHRPDMHREHVVVTGTTGALGSHLLAQLLANGRVERVWALNRKSSGGISSKQAASFEDKMLDVQLLASEKLVFVDAVLNDAKLGLSDELYDEIRTTATVIIHVELPTEHLSSLRTDMYKIQNAWQVNFNLALQSFEPNIRGTRNLLDLALSSTAPSGPPRFAFTSSISVAGTSRLGEQLEEVSVRPEDAASTMGYGQTTPGVAHESARRAGLQTCVIRLGQLTEISSAARGTRRLVGTVSWLPLDVAASAIIDTCTTHDDELPGIIHASHPRSVPWADIMSAFSDVLATHTDAPLPVVEFGEWSKKVTECALSFQGSDIDRYKRFPSTKIQGVVDGMVHADQLLRSGDGSEVVESAGTVRLVTTVAEQMSEGLRSTPKLGREHVEKWVEYWTTKGLFA</sequence>
<dbReference type="Pfam" id="PF00550">
    <property type="entry name" value="PP-binding"/>
    <property type="match status" value="1"/>
</dbReference>
<dbReference type="PANTHER" id="PTHR43439">
    <property type="entry name" value="PHENYLACETATE-COENZYME A LIGASE"/>
    <property type="match status" value="1"/>
</dbReference>
<evidence type="ECO:0000256" key="1">
    <source>
        <dbReference type="ARBA" id="ARBA00022450"/>
    </source>
</evidence>
<dbReference type="InterPro" id="IPR036291">
    <property type="entry name" value="NAD(P)-bd_dom_sf"/>
</dbReference>
<dbReference type="Gene3D" id="3.40.50.720">
    <property type="entry name" value="NAD(P)-binding Rossmann-like Domain"/>
    <property type="match status" value="1"/>
</dbReference>
<dbReference type="AlphaFoldDB" id="X8JPM9"/>
<dbReference type="InterPro" id="IPR013120">
    <property type="entry name" value="FAR_NAD-bd"/>
</dbReference>
<organism evidence="4 5">
    <name type="scientific">Rhizoctonia solani AG-3 Rhs1AP</name>
    <dbReference type="NCBI Taxonomy" id="1086054"/>
    <lineage>
        <taxon>Eukaryota</taxon>
        <taxon>Fungi</taxon>
        <taxon>Dikarya</taxon>
        <taxon>Basidiomycota</taxon>
        <taxon>Agaricomycotina</taxon>
        <taxon>Agaricomycetes</taxon>
        <taxon>Cantharellales</taxon>
        <taxon>Ceratobasidiaceae</taxon>
        <taxon>Rhizoctonia</taxon>
    </lineage>
</organism>
<comment type="caution">
    <text evidence="4">The sequence shown here is derived from an EMBL/GenBank/DDBJ whole genome shotgun (WGS) entry which is preliminary data.</text>
</comment>
<dbReference type="InterPro" id="IPR009081">
    <property type="entry name" value="PP-bd_ACP"/>
</dbReference>
<dbReference type="SUPFAM" id="SSF51735">
    <property type="entry name" value="NAD(P)-binding Rossmann-fold domains"/>
    <property type="match status" value="1"/>
</dbReference>
<dbReference type="InterPro" id="IPR051414">
    <property type="entry name" value="Adenylate-forming_Reductase"/>
</dbReference>
<dbReference type="OrthoDB" id="429813at2759"/>
<feature type="non-terminal residue" evidence="4">
    <location>
        <position position="645"/>
    </location>
</feature>
<gene>
    <name evidence="4" type="ORF">RSOL_452390</name>
</gene>
<dbReference type="Proteomes" id="UP000030108">
    <property type="component" value="Unassembled WGS sequence"/>
</dbReference>
<dbReference type="Pfam" id="PF07993">
    <property type="entry name" value="NAD_binding_4"/>
    <property type="match status" value="1"/>
</dbReference>
<evidence type="ECO:0000256" key="2">
    <source>
        <dbReference type="ARBA" id="ARBA00022553"/>
    </source>
</evidence>
<dbReference type="Pfam" id="PF23562">
    <property type="entry name" value="AMP-binding_C_3"/>
    <property type="match status" value="1"/>
</dbReference>
<protein>
    <submittedName>
        <fullName evidence="4">Acetyl-CoA synthetase-like protein, putative</fullName>
    </submittedName>
</protein>
<accession>X8JPM9</accession>
<reference evidence="5" key="1">
    <citation type="journal article" date="2014" name="Genome Announc.">
        <title>Draft genome sequence of the plant-pathogenic soil fungus Rhizoctonia solani anastomosis group 3 strain Rhs1AP.</title>
        <authorList>
            <person name="Cubeta M.A."/>
            <person name="Thomas E."/>
            <person name="Dean R.A."/>
            <person name="Jabaji S."/>
            <person name="Neate S.M."/>
            <person name="Tavantzis S."/>
            <person name="Toda T."/>
            <person name="Vilgalys R."/>
            <person name="Bharathan N."/>
            <person name="Fedorova-Abrams N."/>
            <person name="Pakala S.B."/>
            <person name="Pakala S.M."/>
            <person name="Zafar N."/>
            <person name="Joardar V."/>
            <person name="Losada L."/>
            <person name="Nierman W.C."/>
        </authorList>
    </citation>
    <scope>NUCLEOTIDE SEQUENCE [LARGE SCALE GENOMIC DNA]</scope>
    <source>
        <strain evidence="5">AG-3</strain>
    </source>
</reference>